<feature type="region of interest" description="Disordered" evidence="1">
    <location>
        <begin position="1"/>
        <end position="48"/>
    </location>
</feature>
<feature type="transmembrane region" description="Helical" evidence="2">
    <location>
        <begin position="327"/>
        <end position="349"/>
    </location>
</feature>
<accession>A0A7J7K007</accession>
<feature type="transmembrane region" description="Helical" evidence="2">
    <location>
        <begin position="138"/>
        <end position="155"/>
    </location>
</feature>
<evidence type="ECO:0000313" key="3">
    <source>
        <dbReference type="EMBL" id="KAF6031567.1"/>
    </source>
</evidence>
<dbReference type="AlphaFoldDB" id="A0A7J7K007"/>
<sequence length="361" mass="41412">MESKTAGMSGIQRVSSKPTIHNSTKDSATHNETLSPTTTGAEKRQEYSIAQIYVQSEDRTEEEHSGHNNHEDQAYDNLGQEFSMQEEITNSSEELKREISEDESINDYAYKSVCHFYRKQLFDDTTSCNRVPSLLQEITASLVTIATIIFAYLAFHEVIFEATGVQYKEFQKDEEQDIRSFSNLMNYKTIHIYKEPVFLNWRNFAYLGLSLTILEILAPVLRFIVVINRAPKRINTLHTLVQIIQLTCLILEDGAISLCKNMLFAEECGIREPMMSPISQISASLSLVNTVIKTALFVWRSSYRTQRAIRDEMEAYTEILILEDYQWYHCILPILAHITIVCISIWSLVISTDSNLLCDES</sequence>
<feature type="transmembrane region" description="Helical" evidence="2">
    <location>
        <begin position="204"/>
        <end position="225"/>
    </location>
</feature>
<name>A0A7J7K007_BUGNE</name>
<evidence type="ECO:0000313" key="4">
    <source>
        <dbReference type="Proteomes" id="UP000593567"/>
    </source>
</evidence>
<keyword evidence="4" id="KW-1185">Reference proteome</keyword>
<gene>
    <name evidence="3" type="ORF">EB796_010117</name>
</gene>
<dbReference type="Proteomes" id="UP000593567">
    <property type="component" value="Unassembled WGS sequence"/>
</dbReference>
<feature type="compositionally biased region" description="Polar residues" evidence="1">
    <location>
        <begin position="30"/>
        <end position="40"/>
    </location>
</feature>
<keyword evidence="2" id="KW-0472">Membrane</keyword>
<evidence type="ECO:0000256" key="2">
    <source>
        <dbReference type="SAM" id="Phobius"/>
    </source>
</evidence>
<feature type="compositionally biased region" description="Polar residues" evidence="1">
    <location>
        <begin position="12"/>
        <end position="22"/>
    </location>
</feature>
<keyword evidence="2" id="KW-0812">Transmembrane</keyword>
<dbReference type="EMBL" id="VXIV02001588">
    <property type="protein sequence ID" value="KAF6031567.1"/>
    <property type="molecule type" value="Genomic_DNA"/>
</dbReference>
<keyword evidence="2" id="KW-1133">Transmembrane helix</keyword>
<organism evidence="3 4">
    <name type="scientific">Bugula neritina</name>
    <name type="common">Brown bryozoan</name>
    <name type="synonym">Sertularia neritina</name>
    <dbReference type="NCBI Taxonomy" id="10212"/>
    <lineage>
        <taxon>Eukaryota</taxon>
        <taxon>Metazoa</taxon>
        <taxon>Spiralia</taxon>
        <taxon>Lophotrochozoa</taxon>
        <taxon>Bryozoa</taxon>
        <taxon>Gymnolaemata</taxon>
        <taxon>Cheilostomatida</taxon>
        <taxon>Flustrina</taxon>
        <taxon>Buguloidea</taxon>
        <taxon>Bugulidae</taxon>
        <taxon>Bugula</taxon>
    </lineage>
</organism>
<proteinExistence type="predicted"/>
<comment type="caution">
    <text evidence="3">The sequence shown here is derived from an EMBL/GenBank/DDBJ whole genome shotgun (WGS) entry which is preliminary data.</text>
</comment>
<protein>
    <submittedName>
        <fullName evidence="3">Uncharacterized protein</fullName>
    </submittedName>
</protein>
<evidence type="ECO:0000256" key="1">
    <source>
        <dbReference type="SAM" id="MobiDB-lite"/>
    </source>
</evidence>
<reference evidence="3" key="1">
    <citation type="submission" date="2020-06" db="EMBL/GenBank/DDBJ databases">
        <title>Draft genome of Bugula neritina, a colonial animal packing powerful symbionts and potential medicines.</title>
        <authorList>
            <person name="Rayko M."/>
        </authorList>
    </citation>
    <scope>NUCLEOTIDE SEQUENCE [LARGE SCALE GENOMIC DNA]</scope>
    <source>
        <strain evidence="3">Kwan_BN1</strain>
    </source>
</reference>